<keyword evidence="3 7" id="KW-0813">Transport</keyword>
<feature type="transmembrane region" description="Helical" evidence="8">
    <location>
        <begin position="22"/>
        <end position="45"/>
    </location>
</feature>
<reference evidence="9 10" key="1">
    <citation type="submission" date="2017-07" db="EMBL/GenBank/DDBJ databases">
        <authorList>
            <person name="Talla V."/>
            <person name="Backstrom N."/>
        </authorList>
    </citation>
    <scope>NUCLEOTIDE SEQUENCE [LARGE SCALE GENOMIC DNA]</scope>
</reference>
<dbReference type="InterPro" id="IPR023271">
    <property type="entry name" value="Aquaporin-like"/>
</dbReference>
<evidence type="ECO:0000256" key="2">
    <source>
        <dbReference type="ARBA" id="ARBA00006175"/>
    </source>
</evidence>
<keyword evidence="5 8" id="KW-1133">Transmembrane helix</keyword>
<evidence type="ECO:0008006" key="11">
    <source>
        <dbReference type="Google" id="ProtNLM"/>
    </source>
</evidence>
<dbReference type="PANTHER" id="PTHR19139">
    <property type="entry name" value="AQUAPORIN TRANSPORTER"/>
    <property type="match status" value="1"/>
</dbReference>
<sequence>MPADGSERGGSRRGVSGWLCRWWRALLAEVISTALLVLLGIASILPKDVPLTNVALAFGFVVLINIEAFGPVSGAHMNPAVTLAATLYGRLEPLAAVGYLIAQIIGATLGFGALMGLAPEVFKTETVVGGTAPVLVGESAAMAVEAVLTGCLALLCCSIWAAEDAGKKDPTVSIKFAFTIAGLIYAGGALTGASLNPVRSLAPALLQRFISNHWVYWVGPLGGSAVATLLHRYVLRPSVPAPAPVSTPEQLPLHLKADH</sequence>
<evidence type="ECO:0000313" key="10">
    <source>
        <dbReference type="Proteomes" id="UP000324832"/>
    </source>
</evidence>
<feature type="transmembrane region" description="Helical" evidence="8">
    <location>
        <begin position="51"/>
        <end position="73"/>
    </location>
</feature>
<feature type="transmembrane region" description="Helical" evidence="8">
    <location>
        <begin position="174"/>
        <end position="194"/>
    </location>
</feature>
<evidence type="ECO:0000256" key="5">
    <source>
        <dbReference type="ARBA" id="ARBA00022989"/>
    </source>
</evidence>
<evidence type="ECO:0000256" key="7">
    <source>
        <dbReference type="RuleBase" id="RU000477"/>
    </source>
</evidence>
<dbReference type="Proteomes" id="UP000324832">
    <property type="component" value="Unassembled WGS sequence"/>
</dbReference>
<keyword evidence="10" id="KW-1185">Reference proteome</keyword>
<dbReference type="EMBL" id="FZQP02001970">
    <property type="protein sequence ID" value="VVC94370.1"/>
    <property type="molecule type" value="Genomic_DNA"/>
</dbReference>
<name>A0A5E4QBF6_9NEOP</name>
<dbReference type="PROSITE" id="PS00221">
    <property type="entry name" value="MIP"/>
    <property type="match status" value="1"/>
</dbReference>
<feature type="transmembrane region" description="Helical" evidence="8">
    <location>
        <begin position="94"/>
        <end position="119"/>
    </location>
</feature>
<evidence type="ECO:0000256" key="6">
    <source>
        <dbReference type="ARBA" id="ARBA00023136"/>
    </source>
</evidence>
<organism evidence="9 10">
    <name type="scientific">Leptidea sinapis</name>
    <dbReference type="NCBI Taxonomy" id="189913"/>
    <lineage>
        <taxon>Eukaryota</taxon>
        <taxon>Metazoa</taxon>
        <taxon>Ecdysozoa</taxon>
        <taxon>Arthropoda</taxon>
        <taxon>Hexapoda</taxon>
        <taxon>Insecta</taxon>
        <taxon>Pterygota</taxon>
        <taxon>Neoptera</taxon>
        <taxon>Endopterygota</taxon>
        <taxon>Lepidoptera</taxon>
        <taxon>Glossata</taxon>
        <taxon>Ditrysia</taxon>
        <taxon>Papilionoidea</taxon>
        <taxon>Pieridae</taxon>
        <taxon>Dismorphiinae</taxon>
        <taxon>Leptidea</taxon>
    </lineage>
</organism>
<evidence type="ECO:0000313" key="9">
    <source>
        <dbReference type="EMBL" id="VVC94370.1"/>
    </source>
</evidence>
<dbReference type="Pfam" id="PF00230">
    <property type="entry name" value="MIP"/>
    <property type="match status" value="1"/>
</dbReference>
<dbReference type="InterPro" id="IPR022357">
    <property type="entry name" value="MIP_CS"/>
</dbReference>
<dbReference type="SUPFAM" id="SSF81338">
    <property type="entry name" value="Aquaporin-like"/>
    <property type="match status" value="1"/>
</dbReference>
<dbReference type="GO" id="GO:0015267">
    <property type="term" value="F:channel activity"/>
    <property type="evidence" value="ECO:0007669"/>
    <property type="project" value="InterPro"/>
</dbReference>
<feature type="transmembrane region" description="Helical" evidence="8">
    <location>
        <begin position="214"/>
        <end position="235"/>
    </location>
</feature>
<evidence type="ECO:0000256" key="4">
    <source>
        <dbReference type="ARBA" id="ARBA00022692"/>
    </source>
</evidence>
<dbReference type="InterPro" id="IPR034294">
    <property type="entry name" value="Aquaporin_transptr"/>
</dbReference>
<evidence type="ECO:0000256" key="3">
    <source>
        <dbReference type="ARBA" id="ARBA00022448"/>
    </source>
</evidence>
<dbReference type="AlphaFoldDB" id="A0A5E4QBF6"/>
<evidence type="ECO:0000256" key="8">
    <source>
        <dbReference type="SAM" id="Phobius"/>
    </source>
</evidence>
<keyword evidence="4 7" id="KW-0812">Transmembrane</keyword>
<protein>
    <recommendedName>
        <fullName evidence="11">Aquaporin</fullName>
    </recommendedName>
</protein>
<evidence type="ECO:0000256" key="1">
    <source>
        <dbReference type="ARBA" id="ARBA00004141"/>
    </source>
</evidence>
<gene>
    <name evidence="9" type="ORF">LSINAPIS_LOCUS6340</name>
</gene>
<proteinExistence type="inferred from homology"/>
<dbReference type="PRINTS" id="PR00783">
    <property type="entry name" value="MINTRINSICP"/>
</dbReference>
<comment type="subcellular location">
    <subcellularLocation>
        <location evidence="1">Membrane</location>
        <topology evidence="1">Multi-pass membrane protein</topology>
    </subcellularLocation>
</comment>
<dbReference type="Gene3D" id="1.20.1080.10">
    <property type="entry name" value="Glycerol uptake facilitator protein"/>
    <property type="match status" value="1"/>
</dbReference>
<feature type="transmembrane region" description="Helical" evidence="8">
    <location>
        <begin position="139"/>
        <end position="162"/>
    </location>
</feature>
<dbReference type="PANTHER" id="PTHR19139:SF270">
    <property type="entry name" value="ENTOMOGLYCEROPORIN 1-RELATED"/>
    <property type="match status" value="1"/>
</dbReference>
<accession>A0A5E4QBF6</accession>
<dbReference type="GO" id="GO:0005886">
    <property type="term" value="C:plasma membrane"/>
    <property type="evidence" value="ECO:0007669"/>
    <property type="project" value="TreeGrafter"/>
</dbReference>
<dbReference type="InterPro" id="IPR000425">
    <property type="entry name" value="MIP"/>
</dbReference>
<comment type="similarity">
    <text evidence="2 7">Belongs to the MIP/aquaporin (TC 1.A.8) family.</text>
</comment>
<keyword evidence="6 8" id="KW-0472">Membrane</keyword>